<comment type="caution">
    <text evidence="3">The sequence shown here is derived from an EMBL/GenBank/DDBJ whole genome shotgun (WGS) entry which is preliminary data.</text>
</comment>
<evidence type="ECO:0000313" key="4">
    <source>
        <dbReference type="Proteomes" id="UP001501476"/>
    </source>
</evidence>
<feature type="transmembrane region" description="Helical" evidence="1">
    <location>
        <begin position="179"/>
        <end position="200"/>
    </location>
</feature>
<reference evidence="4" key="1">
    <citation type="journal article" date="2019" name="Int. J. Syst. Evol. Microbiol.">
        <title>The Global Catalogue of Microorganisms (GCM) 10K type strain sequencing project: providing services to taxonomists for standard genome sequencing and annotation.</title>
        <authorList>
            <consortium name="The Broad Institute Genomics Platform"/>
            <consortium name="The Broad Institute Genome Sequencing Center for Infectious Disease"/>
            <person name="Wu L."/>
            <person name="Ma J."/>
        </authorList>
    </citation>
    <scope>NUCLEOTIDE SEQUENCE [LARGE SCALE GENOMIC DNA]</scope>
    <source>
        <strain evidence="4">JCM 6886</strain>
    </source>
</reference>
<sequence length="313" mass="35516">MKFFNTISLLLGLFLLSAICSAKPHIPGQLIKMDQGRSYGLVVGDIIEHQYLIAIDTAYSLSPSSLPVEGELTYWLDLNSVDMTSDQRGAKKLYHLTLRYQTFYAPLDVRKLLIPEQQLVFTDNSNQRFEISLPEWYFTMSPIKEVVSSGVGNDDGSHGFMKPDIAPRTHSLSRYQSPIIIYASLSVIALLIWAALAGLLPKLSTSPFHKAKRQIKRIKRQKNITSEQVQQGMQAMHDALNTRAKQTLFASQIDDFIHRHPQFNESRGQIEDFFQQSRSVFFFDKEAKPTILMDCIRLCDRLAAADKVVQSNS</sequence>
<evidence type="ECO:0000313" key="3">
    <source>
        <dbReference type="EMBL" id="GAA0227391.1"/>
    </source>
</evidence>
<dbReference type="RefSeq" id="WP_286305799.1">
    <property type="nucleotide sequence ID" value="NZ_AP027741.1"/>
</dbReference>
<evidence type="ECO:0000256" key="1">
    <source>
        <dbReference type="SAM" id="Phobius"/>
    </source>
</evidence>
<feature type="chain" id="PRO_5046610733" description="MxaA protein" evidence="2">
    <location>
        <begin position="23"/>
        <end position="313"/>
    </location>
</feature>
<keyword evidence="4" id="KW-1185">Reference proteome</keyword>
<proteinExistence type="predicted"/>
<dbReference type="EMBL" id="BAAADG010000006">
    <property type="protein sequence ID" value="GAA0227391.1"/>
    <property type="molecule type" value="Genomic_DNA"/>
</dbReference>
<feature type="signal peptide" evidence="2">
    <location>
        <begin position="1"/>
        <end position="22"/>
    </location>
</feature>
<keyword evidence="2" id="KW-0732">Signal</keyword>
<evidence type="ECO:0000256" key="2">
    <source>
        <dbReference type="SAM" id="SignalP"/>
    </source>
</evidence>
<accession>A0ABP3DAC1</accession>
<evidence type="ECO:0008006" key="5">
    <source>
        <dbReference type="Google" id="ProtNLM"/>
    </source>
</evidence>
<gene>
    <name evidence="3" type="ORF">GCM10008964_18490</name>
</gene>
<name>A0ABP3DAC1_9GAMM</name>
<keyword evidence="1" id="KW-1133">Transmembrane helix</keyword>
<keyword evidence="1" id="KW-0472">Membrane</keyword>
<keyword evidence="1" id="KW-0812">Transmembrane</keyword>
<protein>
    <recommendedName>
        <fullName evidence="5">MxaA protein</fullName>
    </recommendedName>
</protein>
<dbReference type="Proteomes" id="UP001501476">
    <property type="component" value="Unassembled WGS sequence"/>
</dbReference>
<organism evidence="3 4">
    <name type="scientific">Methylophaga marina</name>
    <dbReference type="NCBI Taxonomy" id="45495"/>
    <lineage>
        <taxon>Bacteria</taxon>
        <taxon>Pseudomonadati</taxon>
        <taxon>Pseudomonadota</taxon>
        <taxon>Gammaproteobacteria</taxon>
        <taxon>Thiotrichales</taxon>
        <taxon>Piscirickettsiaceae</taxon>
        <taxon>Methylophaga</taxon>
    </lineage>
</organism>